<keyword evidence="2" id="KW-1185">Reference proteome</keyword>
<dbReference type="EMBL" id="BMLQ01000002">
    <property type="protein sequence ID" value="GGO42083.1"/>
    <property type="molecule type" value="Genomic_DNA"/>
</dbReference>
<dbReference type="RefSeq" id="WP_188804320.1">
    <property type="nucleotide sequence ID" value="NZ_BAAAOU010000001.1"/>
</dbReference>
<sequence>MSSLVRALTVQRLLREDTTLRMLRMDTLPLLAGVLAEHLGAPNAKTPTQDLHEAVDAELDSLRTHLDLSDRTAKAYCDDWRQTGLLLRRPASDARAETYELTPEARHGLRVIEELIAPRAAATESRLVSLTGALRQLAIATDPDVGSRLEALQAERDALDERIRRVRSGETGVLDSRRALERVGDILAQAEDLPTDFARVRARFEELNHELRVNILTGDDLPGGVLDEVFRGVDLIESSDEGQTFAGFSRLVRDPEISESFEADLRSILDRDFARSLTPSSRTALRGLVRTLKDGSRTVQDSLAEFARGLRRYVLSLEYQRDRQLRLTLQDALAAAVPALAATRPYHHSGLDLEMTGMQVASVGEVALHDPSEYDAGPVLDDAPVAVVDVETLRAIARQTEIDFAELEDNVHAVLTGATAEQRSAGVSVAEVLAAFPASQGVASVVGLLSLAARHGTVDADRTDLVSWDGEDGHPRHARVVRHAFTGRIRS</sequence>
<evidence type="ECO:0008006" key="3">
    <source>
        <dbReference type="Google" id="ProtNLM"/>
    </source>
</evidence>
<reference evidence="2" key="1">
    <citation type="journal article" date="2019" name="Int. J. Syst. Evol. Microbiol.">
        <title>The Global Catalogue of Microorganisms (GCM) 10K type strain sequencing project: providing services to taxonomists for standard genome sequencing and annotation.</title>
        <authorList>
            <consortium name="The Broad Institute Genomics Platform"/>
            <consortium name="The Broad Institute Genome Sequencing Center for Infectious Disease"/>
            <person name="Wu L."/>
            <person name="Ma J."/>
        </authorList>
    </citation>
    <scope>NUCLEOTIDE SEQUENCE [LARGE SCALE GENOMIC DNA]</scope>
    <source>
        <strain evidence="2">CGMCC 1.7064</strain>
    </source>
</reference>
<accession>A0ABQ2LQX9</accession>
<gene>
    <name evidence="1" type="ORF">GCM10010977_07030</name>
</gene>
<dbReference type="Pfam" id="PF11855">
    <property type="entry name" value="DUF3375"/>
    <property type="match status" value="1"/>
</dbReference>
<organism evidence="1 2">
    <name type="scientific">Citricoccus zhacaiensis</name>
    <dbReference type="NCBI Taxonomy" id="489142"/>
    <lineage>
        <taxon>Bacteria</taxon>
        <taxon>Bacillati</taxon>
        <taxon>Actinomycetota</taxon>
        <taxon>Actinomycetes</taxon>
        <taxon>Micrococcales</taxon>
        <taxon>Micrococcaceae</taxon>
        <taxon>Citricoccus</taxon>
    </lineage>
</organism>
<name>A0ABQ2LQX9_9MICC</name>
<evidence type="ECO:0000313" key="2">
    <source>
        <dbReference type="Proteomes" id="UP000642509"/>
    </source>
</evidence>
<proteinExistence type="predicted"/>
<evidence type="ECO:0000313" key="1">
    <source>
        <dbReference type="EMBL" id="GGO42083.1"/>
    </source>
</evidence>
<dbReference type="Proteomes" id="UP000642509">
    <property type="component" value="Unassembled WGS sequence"/>
</dbReference>
<comment type="caution">
    <text evidence="1">The sequence shown here is derived from an EMBL/GenBank/DDBJ whole genome shotgun (WGS) entry which is preliminary data.</text>
</comment>
<protein>
    <recommendedName>
        <fullName evidence="3">DUF3375 domain-containing protein</fullName>
    </recommendedName>
</protein>
<dbReference type="InterPro" id="IPR021804">
    <property type="entry name" value="DUF3375"/>
</dbReference>